<dbReference type="PROSITE" id="PS51471">
    <property type="entry name" value="FE2OG_OXY"/>
    <property type="match status" value="1"/>
</dbReference>
<keyword evidence="1" id="KW-0408">Iron</keyword>
<dbReference type="OrthoDB" id="406156at2759"/>
<evidence type="ECO:0000259" key="2">
    <source>
        <dbReference type="PROSITE" id="PS51471"/>
    </source>
</evidence>
<feature type="domain" description="Fe2OG dioxygenase" evidence="2">
    <location>
        <begin position="179"/>
        <end position="282"/>
    </location>
</feature>
<reference evidence="3 4" key="1">
    <citation type="journal article" date="2020" name="ISME J.">
        <title>Uncovering the hidden diversity of litter-decomposition mechanisms in mushroom-forming fungi.</title>
        <authorList>
            <person name="Floudas D."/>
            <person name="Bentzer J."/>
            <person name="Ahren D."/>
            <person name="Johansson T."/>
            <person name="Persson P."/>
            <person name="Tunlid A."/>
        </authorList>
    </citation>
    <scope>NUCLEOTIDE SEQUENCE [LARGE SCALE GENOMIC DNA]</scope>
    <source>
        <strain evidence="3 4">CBS 101986</strain>
    </source>
</reference>
<sequence length="405" mass="45229">MPALVFPPFPDDVPTHPLLIIDYELLKRRDVDEINRLWDASTKLGFWYLKNHGADELVDEMFAMGAETMALPLSEKMEYEQGDEGISFGYKAAGTNAVDATGELDTVEFLNISKDDALAWPKQAHRAYPRTAVARMESTITPFVRKSLEVNNLILEIFNERLGLPEGTLLSLHTEEEYSGSETRLIRNPATQSTTKKAIGSHTDFGSISFLHNRLGGLQVFVPGAESWQYVKPIPRHAICNVGDALAIMSGGILRSNLHRVIPPPGAQSGFERWSLVFFTRPGNSAVLRALTEMSDTIAEAVKKTPEKSFDTGSTSKDWFARRIKNQRIKNRTASPALSEEYPKRIEQPFTGARDVDGKPRYRGGRDKLRVGFPATHRQTSVATFKEQGSHKVRNGLRQGTMLRS</sequence>
<accession>A0A8H5BAM3</accession>
<dbReference type="InterPro" id="IPR005123">
    <property type="entry name" value="Oxoglu/Fe-dep_dioxygenase_dom"/>
</dbReference>
<dbReference type="InterPro" id="IPR027443">
    <property type="entry name" value="IPNS-like_sf"/>
</dbReference>
<dbReference type="GO" id="GO:0046872">
    <property type="term" value="F:metal ion binding"/>
    <property type="evidence" value="ECO:0007669"/>
    <property type="project" value="UniProtKB-KW"/>
</dbReference>
<keyword evidence="1" id="KW-0560">Oxidoreductase</keyword>
<dbReference type="Pfam" id="PF14226">
    <property type="entry name" value="DIOX_N"/>
    <property type="match status" value="1"/>
</dbReference>
<dbReference type="InterPro" id="IPR026992">
    <property type="entry name" value="DIOX_N"/>
</dbReference>
<evidence type="ECO:0000313" key="3">
    <source>
        <dbReference type="EMBL" id="KAF5319725.1"/>
    </source>
</evidence>
<dbReference type="Proteomes" id="UP000567179">
    <property type="component" value="Unassembled WGS sequence"/>
</dbReference>
<protein>
    <recommendedName>
        <fullName evidence="2">Fe2OG dioxygenase domain-containing protein</fullName>
    </recommendedName>
</protein>
<dbReference type="InterPro" id="IPR044861">
    <property type="entry name" value="IPNS-like_FE2OG_OXY"/>
</dbReference>
<evidence type="ECO:0000313" key="4">
    <source>
        <dbReference type="Proteomes" id="UP000567179"/>
    </source>
</evidence>
<keyword evidence="4" id="KW-1185">Reference proteome</keyword>
<dbReference type="InterPro" id="IPR050231">
    <property type="entry name" value="Iron_ascorbate_oxido_reductase"/>
</dbReference>
<organism evidence="3 4">
    <name type="scientific">Psilocybe cf. subviscida</name>
    <dbReference type="NCBI Taxonomy" id="2480587"/>
    <lineage>
        <taxon>Eukaryota</taxon>
        <taxon>Fungi</taxon>
        <taxon>Dikarya</taxon>
        <taxon>Basidiomycota</taxon>
        <taxon>Agaricomycotina</taxon>
        <taxon>Agaricomycetes</taxon>
        <taxon>Agaricomycetidae</taxon>
        <taxon>Agaricales</taxon>
        <taxon>Agaricineae</taxon>
        <taxon>Strophariaceae</taxon>
        <taxon>Psilocybe</taxon>
    </lineage>
</organism>
<name>A0A8H5BAM3_9AGAR</name>
<dbReference type="AlphaFoldDB" id="A0A8H5BAM3"/>
<gene>
    <name evidence="3" type="ORF">D9619_008822</name>
</gene>
<dbReference type="Pfam" id="PF03171">
    <property type="entry name" value="2OG-FeII_Oxy"/>
    <property type="match status" value="1"/>
</dbReference>
<dbReference type="GO" id="GO:0016491">
    <property type="term" value="F:oxidoreductase activity"/>
    <property type="evidence" value="ECO:0007669"/>
    <property type="project" value="UniProtKB-KW"/>
</dbReference>
<evidence type="ECO:0000256" key="1">
    <source>
        <dbReference type="RuleBase" id="RU003682"/>
    </source>
</evidence>
<keyword evidence="1" id="KW-0479">Metal-binding</keyword>
<dbReference type="EMBL" id="JAACJJ010000029">
    <property type="protein sequence ID" value="KAF5319725.1"/>
    <property type="molecule type" value="Genomic_DNA"/>
</dbReference>
<dbReference type="SUPFAM" id="SSF51197">
    <property type="entry name" value="Clavaminate synthase-like"/>
    <property type="match status" value="1"/>
</dbReference>
<dbReference type="Gene3D" id="2.60.120.330">
    <property type="entry name" value="B-lactam Antibiotic, Isopenicillin N Synthase, Chain"/>
    <property type="match status" value="1"/>
</dbReference>
<comment type="similarity">
    <text evidence="1">Belongs to the iron/ascorbate-dependent oxidoreductase family.</text>
</comment>
<proteinExistence type="inferred from homology"/>
<dbReference type="PANTHER" id="PTHR47990">
    <property type="entry name" value="2-OXOGLUTARATE (2OG) AND FE(II)-DEPENDENT OXYGENASE SUPERFAMILY PROTEIN-RELATED"/>
    <property type="match status" value="1"/>
</dbReference>
<comment type="caution">
    <text evidence="3">The sequence shown here is derived from an EMBL/GenBank/DDBJ whole genome shotgun (WGS) entry which is preliminary data.</text>
</comment>